<dbReference type="InterPro" id="IPR001394">
    <property type="entry name" value="Peptidase_C19_UCH"/>
</dbReference>
<evidence type="ECO:0000256" key="1">
    <source>
        <dbReference type="ARBA" id="ARBA00009085"/>
    </source>
</evidence>
<feature type="compositionally biased region" description="Polar residues" evidence="2">
    <location>
        <begin position="731"/>
        <end position="744"/>
    </location>
</feature>
<keyword evidence="3" id="KW-0812">Transmembrane</keyword>
<keyword evidence="3" id="KW-1133">Transmembrane helix</keyword>
<evidence type="ECO:0000259" key="4">
    <source>
        <dbReference type="PROSITE" id="PS50235"/>
    </source>
</evidence>
<evidence type="ECO:0000313" key="5">
    <source>
        <dbReference type="EMBL" id="KAJ9130097.1"/>
    </source>
</evidence>
<dbReference type="InterPro" id="IPR018200">
    <property type="entry name" value="USP_CS"/>
</dbReference>
<dbReference type="Gene3D" id="3.90.70.10">
    <property type="entry name" value="Cysteine proteinases"/>
    <property type="match status" value="1"/>
</dbReference>
<proteinExistence type="inferred from homology"/>
<dbReference type="InterPro" id="IPR038765">
    <property type="entry name" value="Papain-like_cys_pep_sf"/>
</dbReference>
<dbReference type="SUPFAM" id="SSF54001">
    <property type="entry name" value="Cysteine proteinases"/>
    <property type="match status" value="1"/>
</dbReference>
<dbReference type="PROSITE" id="PS50235">
    <property type="entry name" value="USP_3"/>
    <property type="match status" value="1"/>
</dbReference>
<reference evidence="5 6" key="1">
    <citation type="journal article" date="2023" name="Plant Biotechnol. J.">
        <title>Chromosome-level wild Hevea brasiliensis genome provides new tools for genomic-assisted breeding and valuable loci to elevate rubber yield.</title>
        <authorList>
            <person name="Cheng H."/>
            <person name="Song X."/>
            <person name="Hu Y."/>
            <person name="Wu T."/>
            <person name="Yang Q."/>
            <person name="An Z."/>
            <person name="Feng S."/>
            <person name="Deng Z."/>
            <person name="Wu W."/>
            <person name="Zeng X."/>
            <person name="Tu M."/>
            <person name="Wang X."/>
            <person name="Huang H."/>
        </authorList>
    </citation>
    <scope>NUCLEOTIDE SEQUENCE [LARGE SCALE GENOMIC DNA]</scope>
    <source>
        <strain evidence="5">MT/VB/25A 57/8</strain>
    </source>
</reference>
<dbReference type="Pfam" id="PF00443">
    <property type="entry name" value="UCH"/>
    <property type="match status" value="1"/>
</dbReference>
<accession>A0ABQ9KAR4</accession>
<keyword evidence="3" id="KW-0472">Membrane</keyword>
<name>A0ABQ9KAR4_HEVBR</name>
<organism evidence="5 6">
    <name type="scientific">Hevea brasiliensis</name>
    <name type="common">Para rubber tree</name>
    <name type="synonym">Siphonia brasiliensis</name>
    <dbReference type="NCBI Taxonomy" id="3981"/>
    <lineage>
        <taxon>Eukaryota</taxon>
        <taxon>Viridiplantae</taxon>
        <taxon>Streptophyta</taxon>
        <taxon>Embryophyta</taxon>
        <taxon>Tracheophyta</taxon>
        <taxon>Spermatophyta</taxon>
        <taxon>Magnoliopsida</taxon>
        <taxon>eudicotyledons</taxon>
        <taxon>Gunneridae</taxon>
        <taxon>Pentapetalae</taxon>
        <taxon>rosids</taxon>
        <taxon>fabids</taxon>
        <taxon>Malpighiales</taxon>
        <taxon>Euphorbiaceae</taxon>
        <taxon>Crotonoideae</taxon>
        <taxon>Micrandreae</taxon>
        <taxon>Hevea</taxon>
    </lineage>
</organism>
<dbReference type="EMBL" id="JARPOI010000079">
    <property type="protein sequence ID" value="KAJ9130097.1"/>
    <property type="molecule type" value="Genomic_DNA"/>
</dbReference>
<comment type="caution">
    <text evidence="5">The sequence shown here is derived from an EMBL/GenBank/DDBJ whole genome shotgun (WGS) entry which is preliminary data.</text>
</comment>
<dbReference type="PROSITE" id="PS00972">
    <property type="entry name" value="USP_1"/>
    <property type="match status" value="1"/>
</dbReference>
<evidence type="ECO:0000313" key="6">
    <source>
        <dbReference type="Proteomes" id="UP001174677"/>
    </source>
</evidence>
<sequence length="854" mass="94304">MFEPREADLPVLFLVLVVLPLVAYILLGKWSETTKKREKIDLLAQLTTEEALKAEAMPYATPTAPDIPFVYPSKNGIHVCARCSSPATTCCSRCKSVRYYSCSSPNATVIKDSIPERISINDSLNLFYSGYNIKSPLMNNAPSENTVHSQIISGISAGTNCSAVDALHEAILQKRSRDKQGYHKSDREMLIRHDMVVLDSLEENYGTRPACLTFNDTSIACINGQDSACNMHVIPKYSRESGKIFESRSKYGLSGSLHSGKIGTKVHETKTDIILNGGNMSNIESTFNDETGELNYSYETTLSKGSVKGKCALLPVGTKISKSSKSTTKVFGEQSFSEVEGRGKIADDSKAVRMGCAIPAPGSSVVAGIGFMKTIGVRKSTRLGRQDVTGLHGIHQKSNMLFPYEEFVKIFNCEAFNLSPRGLVNCGNSCYANAVLQCLTCTKPLIIFLLRRSHSRACWGKDWCLMCELEKLVMMLGECGGPLSPSRILLQMQNINCQIGGGSQEDLSMSRLLVASMQSICLEGLGVEDKVNPILQEATFILHAFGGRLRSKFKYLRCHHESERYENMMDLTLEIFGWVESLEDALTQFTTPEELDGENMYRCGRCTTFVRATKQLSIHEAPNILTIVLKRFQRFDYGKINKCITFPDMLDMIPFMTGTEDIPPLYMLYAVVVHLDTLNASFSGHYVAYVHPLPMSQVMSQGAYILFYIRSRPRPQREFCKKAIQQQVPPSARCYSSSRTQQPSRKGHGKSSGHFLGSEPSLHLKPENGIGLINHTNGILGSTNRNVAQAMEFSDATSSGWSLSASSDEASFTTESTSDSFSTLDYTDACNADTFSSIFSNLYAPVILVGHSVL</sequence>
<dbReference type="InterPro" id="IPR050164">
    <property type="entry name" value="Peptidase_C19"/>
</dbReference>
<protein>
    <recommendedName>
        <fullName evidence="4">USP domain-containing protein</fullName>
    </recommendedName>
</protein>
<comment type="similarity">
    <text evidence="1">Belongs to the peptidase C19 family.</text>
</comment>
<dbReference type="InterPro" id="IPR028889">
    <property type="entry name" value="USP"/>
</dbReference>
<feature type="transmembrane region" description="Helical" evidence="3">
    <location>
        <begin position="7"/>
        <end position="27"/>
    </location>
</feature>
<keyword evidence="6" id="KW-1185">Reference proteome</keyword>
<dbReference type="Proteomes" id="UP001174677">
    <property type="component" value="Unassembled WGS sequence"/>
</dbReference>
<feature type="region of interest" description="Disordered" evidence="2">
    <location>
        <begin position="731"/>
        <end position="763"/>
    </location>
</feature>
<gene>
    <name evidence="5" type="ORF">P3X46_035019</name>
</gene>
<evidence type="ECO:0000256" key="3">
    <source>
        <dbReference type="SAM" id="Phobius"/>
    </source>
</evidence>
<dbReference type="PANTHER" id="PTHR24006:SF685">
    <property type="entry name" value="UBIQUITIN CARBOXYL-TERMINAL HYDROLASE 15"/>
    <property type="match status" value="1"/>
</dbReference>
<dbReference type="PANTHER" id="PTHR24006">
    <property type="entry name" value="UBIQUITIN CARBOXYL-TERMINAL HYDROLASE"/>
    <property type="match status" value="1"/>
</dbReference>
<evidence type="ECO:0000256" key="2">
    <source>
        <dbReference type="SAM" id="MobiDB-lite"/>
    </source>
</evidence>
<feature type="domain" description="USP" evidence="4">
    <location>
        <begin position="421"/>
        <end position="740"/>
    </location>
</feature>